<feature type="region of interest" description="Disordered" evidence="1">
    <location>
        <begin position="1"/>
        <end position="21"/>
    </location>
</feature>
<dbReference type="InterPro" id="IPR052579">
    <property type="entry name" value="Zinc_finger_SWIM"/>
</dbReference>
<organism evidence="2 3">
    <name type="scientific">Globisporangium ultimum (strain ATCC 200006 / CBS 805.95 / DAOM BR144)</name>
    <name type="common">Pythium ultimum</name>
    <dbReference type="NCBI Taxonomy" id="431595"/>
    <lineage>
        <taxon>Eukaryota</taxon>
        <taxon>Sar</taxon>
        <taxon>Stramenopiles</taxon>
        <taxon>Oomycota</taxon>
        <taxon>Peronosporomycetes</taxon>
        <taxon>Pythiales</taxon>
        <taxon>Pythiaceae</taxon>
        <taxon>Globisporangium</taxon>
    </lineage>
</organism>
<name>K3WY65_GLOUD</name>
<dbReference type="PANTHER" id="PTHR31569">
    <property type="entry name" value="SWIM-TYPE DOMAIN-CONTAINING PROTEIN"/>
    <property type="match status" value="1"/>
</dbReference>
<evidence type="ECO:0008006" key="4">
    <source>
        <dbReference type="Google" id="ProtNLM"/>
    </source>
</evidence>
<accession>K3WY65</accession>
<evidence type="ECO:0000313" key="2">
    <source>
        <dbReference type="EnsemblProtists" id="PYU1_T009914"/>
    </source>
</evidence>
<evidence type="ECO:0000313" key="3">
    <source>
        <dbReference type="Proteomes" id="UP000019132"/>
    </source>
</evidence>
<dbReference type="PANTHER" id="PTHR31569:SF4">
    <property type="entry name" value="SWIM-TYPE DOMAIN-CONTAINING PROTEIN"/>
    <property type="match status" value="1"/>
</dbReference>
<dbReference type="Proteomes" id="UP000019132">
    <property type="component" value="Unassembled WGS sequence"/>
</dbReference>
<dbReference type="OMA" id="CTARINA"/>
<dbReference type="eggNOG" id="ENOG502RX0H">
    <property type="taxonomic scope" value="Eukaryota"/>
</dbReference>
<dbReference type="HOGENOM" id="CLU_1040049_0_0_1"/>
<dbReference type="VEuPathDB" id="FungiDB:PYU1_G009896"/>
<evidence type="ECO:0000256" key="1">
    <source>
        <dbReference type="SAM" id="MobiDB-lite"/>
    </source>
</evidence>
<sequence>MARRARHKPNAAESSSTRTSALLVDEPTPWLVVSSVPRVVPPPPAPESRLRRSSSTATSADDAEPVEEEGASRSLESFPTSFISWDELDVYIREFGESTFQLFRKRTTVSVAKRNQDITKRVQERKALRNFKQPELIPAAWEFYCKTFVCTHGLKNYPRGDGRRTHTSVRDTGCMARIHATLKLDKSSGAYGISTRVSGAHNHTIDRERYLSYAENRKITDPELLRDIADMSARGELPKTILAHITQRMREMTGRQLHAMDLLCVFGF</sequence>
<dbReference type="EnsemblProtists" id="PYU1_T009914">
    <property type="protein sequence ID" value="PYU1_T009914"/>
    <property type="gene ID" value="PYU1_G009896"/>
</dbReference>
<reference evidence="3" key="2">
    <citation type="submission" date="2010-04" db="EMBL/GenBank/DDBJ databases">
        <authorList>
            <person name="Buell R."/>
            <person name="Hamilton J."/>
            <person name="Hostetler J."/>
        </authorList>
    </citation>
    <scope>NUCLEOTIDE SEQUENCE [LARGE SCALE GENOMIC DNA]</scope>
    <source>
        <strain evidence="3">DAOM:BR144</strain>
    </source>
</reference>
<reference evidence="3" key="1">
    <citation type="journal article" date="2010" name="Genome Biol.">
        <title>Genome sequence of the necrotrophic plant pathogen Pythium ultimum reveals original pathogenicity mechanisms and effector repertoire.</title>
        <authorList>
            <person name="Levesque C.A."/>
            <person name="Brouwer H."/>
            <person name="Cano L."/>
            <person name="Hamilton J.P."/>
            <person name="Holt C."/>
            <person name="Huitema E."/>
            <person name="Raffaele S."/>
            <person name="Robideau G.P."/>
            <person name="Thines M."/>
            <person name="Win J."/>
            <person name="Zerillo M.M."/>
            <person name="Beakes G.W."/>
            <person name="Boore J.L."/>
            <person name="Busam D."/>
            <person name="Dumas B."/>
            <person name="Ferriera S."/>
            <person name="Fuerstenberg S.I."/>
            <person name="Gachon C.M."/>
            <person name="Gaulin E."/>
            <person name="Govers F."/>
            <person name="Grenville-Briggs L."/>
            <person name="Horner N."/>
            <person name="Hostetler J."/>
            <person name="Jiang R.H."/>
            <person name="Johnson J."/>
            <person name="Krajaejun T."/>
            <person name="Lin H."/>
            <person name="Meijer H.J."/>
            <person name="Moore B."/>
            <person name="Morris P."/>
            <person name="Phuntmart V."/>
            <person name="Puiu D."/>
            <person name="Shetty J."/>
            <person name="Stajich J.E."/>
            <person name="Tripathy S."/>
            <person name="Wawra S."/>
            <person name="van West P."/>
            <person name="Whitty B.R."/>
            <person name="Coutinho P.M."/>
            <person name="Henrissat B."/>
            <person name="Martin F."/>
            <person name="Thomas P.D."/>
            <person name="Tyler B.M."/>
            <person name="De Vries R.P."/>
            <person name="Kamoun S."/>
            <person name="Yandell M."/>
            <person name="Tisserat N."/>
            <person name="Buell C.R."/>
        </authorList>
    </citation>
    <scope>NUCLEOTIDE SEQUENCE</scope>
    <source>
        <strain evidence="3">DAOM:BR144</strain>
    </source>
</reference>
<dbReference type="InParanoid" id="K3WY65"/>
<protein>
    <recommendedName>
        <fullName evidence="4">FAR1 domain-containing protein</fullName>
    </recommendedName>
</protein>
<keyword evidence="3" id="KW-1185">Reference proteome</keyword>
<proteinExistence type="predicted"/>
<dbReference type="EMBL" id="GL376624">
    <property type="status" value="NOT_ANNOTATED_CDS"/>
    <property type="molecule type" value="Genomic_DNA"/>
</dbReference>
<dbReference type="AlphaFoldDB" id="K3WY65"/>
<feature type="region of interest" description="Disordered" evidence="1">
    <location>
        <begin position="35"/>
        <end position="74"/>
    </location>
</feature>
<reference evidence="2" key="3">
    <citation type="submission" date="2015-02" db="UniProtKB">
        <authorList>
            <consortium name="EnsemblProtists"/>
        </authorList>
    </citation>
    <scope>IDENTIFICATION</scope>
    <source>
        <strain evidence="2">DAOM BR144</strain>
    </source>
</reference>